<proteinExistence type="predicted"/>
<name>A0ACC2VNK6_9TREE</name>
<reference evidence="1" key="1">
    <citation type="submission" date="2023-04" db="EMBL/GenBank/DDBJ databases">
        <title>Draft Genome sequencing of Naganishia species isolated from polar environments using Oxford Nanopore Technology.</title>
        <authorList>
            <person name="Leo P."/>
            <person name="Venkateswaran K."/>
        </authorList>
    </citation>
    <scope>NUCLEOTIDE SEQUENCE</scope>
    <source>
        <strain evidence="1">MNA-CCFEE 5261</strain>
    </source>
</reference>
<protein>
    <submittedName>
        <fullName evidence="1">Uncharacterized protein</fullName>
    </submittedName>
</protein>
<keyword evidence="2" id="KW-1185">Reference proteome</keyword>
<gene>
    <name evidence="1" type="ORF">QFC19_005369</name>
</gene>
<comment type="caution">
    <text evidence="1">The sequence shown here is derived from an EMBL/GenBank/DDBJ whole genome shotgun (WGS) entry which is preliminary data.</text>
</comment>
<evidence type="ECO:0000313" key="2">
    <source>
        <dbReference type="Proteomes" id="UP001241377"/>
    </source>
</evidence>
<evidence type="ECO:0000313" key="1">
    <source>
        <dbReference type="EMBL" id="KAJ9100973.1"/>
    </source>
</evidence>
<organism evidence="1 2">
    <name type="scientific">Naganishia cerealis</name>
    <dbReference type="NCBI Taxonomy" id="610337"/>
    <lineage>
        <taxon>Eukaryota</taxon>
        <taxon>Fungi</taxon>
        <taxon>Dikarya</taxon>
        <taxon>Basidiomycota</taxon>
        <taxon>Agaricomycotina</taxon>
        <taxon>Tremellomycetes</taxon>
        <taxon>Filobasidiales</taxon>
        <taxon>Filobasidiaceae</taxon>
        <taxon>Naganishia</taxon>
    </lineage>
</organism>
<dbReference type="Proteomes" id="UP001241377">
    <property type="component" value="Unassembled WGS sequence"/>
</dbReference>
<dbReference type="EMBL" id="JASBWR010000060">
    <property type="protein sequence ID" value="KAJ9100973.1"/>
    <property type="molecule type" value="Genomic_DNA"/>
</dbReference>
<accession>A0ACC2VNK6</accession>
<sequence length="75" mass="8172">MASSPALTPTASQVNFAEAQGGSSHEQAAVDEDPQARLRREVERKLLETCHLLFEMEITAGNVMSGREDAMLEIV</sequence>